<accession>A0A1G7A838</accession>
<evidence type="ECO:0000259" key="9">
    <source>
        <dbReference type="Pfam" id="PF02837"/>
    </source>
</evidence>
<dbReference type="InterPro" id="IPR006101">
    <property type="entry name" value="Glyco_hydro_2"/>
</dbReference>
<name>A0A1G7A838_NIADE</name>
<keyword evidence="5" id="KW-0326">Glycosidase</keyword>
<keyword evidence="6" id="KW-0732">Signal</keyword>
<dbReference type="SUPFAM" id="SSF51445">
    <property type="entry name" value="(Trans)glycosidases"/>
    <property type="match status" value="1"/>
</dbReference>
<dbReference type="PRINTS" id="PR00132">
    <property type="entry name" value="GLHYDRLASE2"/>
</dbReference>
<sequence length="981" mass="109904">MPILKECFLLLLVLVTGIAPAQQYMADGRLHLPPRPAAVAGVAKPVQSLDGSWEINLNANATSVADNSATRDWQTIQVPGEALMQGFKIKHDTAFVYRRRIKMDTDTSGKRHIIRFNGVFNHARVYCNGHFVREHFGGFTAWDADITKYLKPGQDNWLHVSVTDRADDISYASGYAAHPIGGITRKVQYIVLPGNPVQYLYASAGLSGNDAAGLLSLKMQLPQAKNITATYTLTDATGNKRVTKPFKKMAGTVWSDSIRIEKIKTWTAETPYLYTLTVTVFQNGKPYETIVQPLGFRSVEINKDNEMLVNGRSVKLRGACRHDMHPLLGRSTNRVQDSLDVLLAKEANMNFIRTSHYPPSEDFLEFCDRYGIYVQEETAICFVLDWRSEPYLKYYKTMDDPVFTGRYLGQLSEMIDRDRNHAAVIMWSIGNESWYGTNFQKEYDFVKAVEPTRPVSWSFPTTALNQGKRCFDILVSHYPRYNGYPNTNGQTSDLGRYEKNMKADYPIIGDEWAHVSCYNTSLTTYDPNAKDAWGKSLDSIWQYRFDVKGYLGGAIWGMIDETFMMKDTMVGYGPWGIVDVWRRKKAEFWNTKKAYSPIRLDVNNYTVKANTLSIPVHNRFDHTSLKTVTATVTGGGRTVRVSLPDLPPHRNGVVSVPVHAADSSVLIRLVAKDGTLIDEERIFLKSAPAGGFQKRAAVWTIDKKTEQILLRSSFAQAVINGRTGAIETIGAGAGMLVAGNPTPVINRPKDAGVLKNTEAIFSGGYKISTFKFEQKARDEFVVYSQGQVDSFPVTVTTTLYADGRVRLDYTIANIPAYTWDIGIGIPVAASLNEIRWRRKGYWTTYPEGHLAATEGRASKTGEGGIRQYGVRPQFATAQGLQDFELTRGTDALHLVRMQATEMYRAKKEHIYQYTISGKTGAVEVRSNGTQAAKMTVGADGSQQLLVSDKWDYWTLSWGNYQGTRNKGKKMEGHAILQLKTE</sequence>
<dbReference type="InterPro" id="IPR006102">
    <property type="entry name" value="Ig-like_GH2"/>
</dbReference>
<feature type="domain" description="Glycosyl hydrolases family 2 sugar binding" evidence="9">
    <location>
        <begin position="47"/>
        <end position="192"/>
    </location>
</feature>
<dbReference type="EMBL" id="FMZO01000021">
    <property type="protein sequence ID" value="SDE10046.1"/>
    <property type="molecule type" value="Genomic_DNA"/>
</dbReference>
<evidence type="ECO:0000256" key="5">
    <source>
        <dbReference type="ARBA" id="ARBA00023295"/>
    </source>
</evidence>
<comment type="catalytic activity">
    <reaction evidence="1">
        <text>Hydrolysis of terminal non-reducing beta-D-galactose residues in beta-D-galactosides.</text>
        <dbReference type="EC" id="3.2.1.23"/>
    </reaction>
</comment>
<dbReference type="PANTHER" id="PTHR46323:SF2">
    <property type="entry name" value="BETA-GALACTOSIDASE"/>
    <property type="match status" value="1"/>
</dbReference>
<dbReference type="InterPro" id="IPR023232">
    <property type="entry name" value="Glyco_hydro_2_AS"/>
</dbReference>
<dbReference type="SUPFAM" id="SSF49785">
    <property type="entry name" value="Galactose-binding domain-like"/>
    <property type="match status" value="1"/>
</dbReference>
<dbReference type="STRING" id="1285928.SAMN04487894_12116"/>
<protein>
    <recommendedName>
        <fullName evidence="3">beta-galactosidase</fullName>
        <ecNumber evidence="3">3.2.1.23</ecNumber>
    </recommendedName>
</protein>
<gene>
    <name evidence="10" type="ORF">SAMN04487894_12116</name>
</gene>
<dbReference type="OrthoDB" id="9801077at2"/>
<feature type="signal peptide" evidence="6">
    <location>
        <begin position="1"/>
        <end position="21"/>
    </location>
</feature>
<dbReference type="Gene3D" id="2.60.40.10">
    <property type="entry name" value="Immunoglobulins"/>
    <property type="match status" value="1"/>
</dbReference>
<dbReference type="Pfam" id="PF02837">
    <property type="entry name" value="Glyco_hydro_2_N"/>
    <property type="match status" value="1"/>
</dbReference>
<dbReference type="RefSeq" id="WP_090392951.1">
    <property type="nucleotide sequence ID" value="NZ_FMZO01000021.1"/>
</dbReference>
<dbReference type="Pfam" id="PF00703">
    <property type="entry name" value="Glyco_hydro_2"/>
    <property type="match status" value="1"/>
</dbReference>
<dbReference type="InterPro" id="IPR013783">
    <property type="entry name" value="Ig-like_fold"/>
</dbReference>
<dbReference type="Proteomes" id="UP000198757">
    <property type="component" value="Unassembled WGS sequence"/>
</dbReference>
<keyword evidence="4" id="KW-0378">Hydrolase</keyword>
<dbReference type="GO" id="GO:0009341">
    <property type="term" value="C:beta-galactosidase complex"/>
    <property type="evidence" value="ECO:0007669"/>
    <property type="project" value="TreeGrafter"/>
</dbReference>
<dbReference type="InterPro" id="IPR006103">
    <property type="entry name" value="Glyco_hydro_2_cat"/>
</dbReference>
<dbReference type="AlphaFoldDB" id="A0A1G7A838"/>
<evidence type="ECO:0000256" key="3">
    <source>
        <dbReference type="ARBA" id="ARBA00012756"/>
    </source>
</evidence>
<dbReference type="SUPFAM" id="SSF49303">
    <property type="entry name" value="beta-Galactosidase/glucuronidase domain"/>
    <property type="match status" value="1"/>
</dbReference>
<feature type="domain" description="Glycoside hydrolase family 2 immunoglobulin-like beta-sandwich" evidence="7">
    <location>
        <begin position="211"/>
        <end position="297"/>
    </location>
</feature>
<dbReference type="InterPro" id="IPR008979">
    <property type="entry name" value="Galactose-bd-like_sf"/>
</dbReference>
<dbReference type="EC" id="3.2.1.23" evidence="3"/>
<keyword evidence="11" id="KW-1185">Reference proteome</keyword>
<evidence type="ECO:0000313" key="11">
    <source>
        <dbReference type="Proteomes" id="UP000198757"/>
    </source>
</evidence>
<dbReference type="InterPro" id="IPR050347">
    <property type="entry name" value="Bact_Beta-galactosidase"/>
</dbReference>
<dbReference type="PANTHER" id="PTHR46323">
    <property type="entry name" value="BETA-GALACTOSIDASE"/>
    <property type="match status" value="1"/>
</dbReference>
<evidence type="ECO:0000259" key="7">
    <source>
        <dbReference type="Pfam" id="PF00703"/>
    </source>
</evidence>
<dbReference type="Gene3D" id="2.60.120.260">
    <property type="entry name" value="Galactose-binding domain-like"/>
    <property type="match status" value="1"/>
</dbReference>
<comment type="similarity">
    <text evidence="2">Belongs to the glycosyl hydrolase 2 family.</text>
</comment>
<evidence type="ECO:0000256" key="2">
    <source>
        <dbReference type="ARBA" id="ARBA00007401"/>
    </source>
</evidence>
<evidence type="ECO:0000256" key="6">
    <source>
        <dbReference type="SAM" id="SignalP"/>
    </source>
</evidence>
<evidence type="ECO:0000259" key="8">
    <source>
        <dbReference type="Pfam" id="PF02836"/>
    </source>
</evidence>
<dbReference type="Pfam" id="PF02836">
    <property type="entry name" value="Glyco_hydro_2_C"/>
    <property type="match status" value="1"/>
</dbReference>
<organism evidence="10 11">
    <name type="scientific">Niabella drilacis (strain DSM 25811 / CCM 8410 / CCUG 62505 / LMG 26954 / E90)</name>
    <dbReference type="NCBI Taxonomy" id="1285928"/>
    <lineage>
        <taxon>Bacteria</taxon>
        <taxon>Pseudomonadati</taxon>
        <taxon>Bacteroidota</taxon>
        <taxon>Chitinophagia</taxon>
        <taxon>Chitinophagales</taxon>
        <taxon>Chitinophagaceae</taxon>
        <taxon>Niabella</taxon>
    </lineage>
</organism>
<dbReference type="InterPro" id="IPR017853">
    <property type="entry name" value="GH"/>
</dbReference>
<dbReference type="PROSITE" id="PS00608">
    <property type="entry name" value="GLYCOSYL_HYDROL_F2_2"/>
    <property type="match status" value="1"/>
</dbReference>
<dbReference type="InterPro" id="IPR006104">
    <property type="entry name" value="Glyco_hydro_2_N"/>
</dbReference>
<feature type="chain" id="PRO_5011614614" description="beta-galactosidase" evidence="6">
    <location>
        <begin position="22"/>
        <end position="981"/>
    </location>
</feature>
<dbReference type="Gene3D" id="3.20.20.80">
    <property type="entry name" value="Glycosidases"/>
    <property type="match status" value="1"/>
</dbReference>
<evidence type="ECO:0000256" key="1">
    <source>
        <dbReference type="ARBA" id="ARBA00001412"/>
    </source>
</evidence>
<evidence type="ECO:0000313" key="10">
    <source>
        <dbReference type="EMBL" id="SDE10046.1"/>
    </source>
</evidence>
<proteinExistence type="inferred from homology"/>
<feature type="domain" description="Glycoside hydrolase family 2 catalytic" evidence="8">
    <location>
        <begin position="303"/>
        <end position="517"/>
    </location>
</feature>
<dbReference type="GO" id="GO:0005990">
    <property type="term" value="P:lactose catabolic process"/>
    <property type="evidence" value="ECO:0007669"/>
    <property type="project" value="TreeGrafter"/>
</dbReference>
<reference evidence="11" key="1">
    <citation type="submission" date="2016-10" db="EMBL/GenBank/DDBJ databases">
        <authorList>
            <person name="Varghese N."/>
            <person name="Submissions S."/>
        </authorList>
    </citation>
    <scope>NUCLEOTIDE SEQUENCE [LARGE SCALE GENOMIC DNA]</scope>
    <source>
        <strain evidence="11">DSM 25811 / CCM 8410 / LMG 26954 / E90</strain>
    </source>
</reference>
<dbReference type="InterPro" id="IPR036156">
    <property type="entry name" value="Beta-gal/glucu_dom_sf"/>
</dbReference>
<evidence type="ECO:0000256" key="4">
    <source>
        <dbReference type="ARBA" id="ARBA00022801"/>
    </source>
</evidence>
<dbReference type="GO" id="GO:0004565">
    <property type="term" value="F:beta-galactosidase activity"/>
    <property type="evidence" value="ECO:0007669"/>
    <property type="project" value="UniProtKB-EC"/>
</dbReference>